<feature type="domain" description="Glycine zipper" evidence="3">
    <location>
        <begin position="33"/>
        <end position="74"/>
    </location>
</feature>
<keyword evidence="1" id="KW-0175">Coiled coil</keyword>
<proteinExistence type="predicted"/>
<dbReference type="Pfam" id="PF13488">
    <property type="entry name" value="Gly-zipper_Omp"/>
    <property type="match status" value="1"/>
</dbReference>
<feature type="signal peptide" evidence="2">
    <location>
        <begin position="1"/>
        <end position="23"/>
    </location>
</feature>
<gene>
    <name evidence="4" type="ORF">SAMN05444515_1285</name>
</gene>
<evidence type="ECO:0000313" key="4">
    <source>
        <dbReference type="EMBL" id="SEL63739.1"/>
    </source>
</evidence>
<feature type="coiled-coil region" evidence="1">
    <location>
        <begin position="104"/>
        <end position="201"/>
    </location>
</feature>
<protein>
    <submittedName>
        <fullName evidence="4">Glycine zipper</fullName>
    </submittedName>
</protein>
<dbReference type="RefSeq" id="WP_090255777.1">
    <property type="nucleotide sequence ID" value="NZ_FOAA01000028.1"/>
</dbReference>
<keyword evidence="5" id="KW-1185">Reference proteome</keyword>
<dbReference type="EMBL" id="FOAA01000028">
    <property type="protein sequence ID" value="SEL63739.1"/>
    <property type="molecule type" value="Genomic_DNA"/>
</dbReference>
<dbReference type="Proteomes" id="UP000199256">
    <property type="component" value="Unassembled WGS sequence"/>
</dbReference>
<keyword evidence="2" id="KW-0732">Signal</keyword>
<evidence type="ECO:0000256" key="2">
    <source>
        <dbReference type="SAM" id="SignalP"/>
    </source>
</evidence>
<evidence type="ECO:0000259" key="3">
    <source>
        <dbReference type="Pfam" id="PF13488"/>
    </source>
</evidence>
<reference evidence="5" key="1">
    <citation type="submission" date="2016-10" db="EMBL/GenBank/DDBJ databases">
        <authorList>
            <person name="Varghese N."/>
            <person name="Submissions S."/>
        </authorList>
    </citation>
    <scope>NUCLEOTIDE SEQUENCE [LARGE SCALE GENOMIC DNA]</scope>
    <source>
        <strain evidence="5">DSM 241</strain>
    </source>
</reference>
<feature type="chain" id="PRO_5011542332" evidence="2">
    <location>
        <begin position="24"/>
        <end position="214"/>
    </location>
</feature>
<organism evidence="4 5">
    <name type="scientific">Ectothiorhodospira marina</name>
    <dbReference type="NCBI Taxonomy" id="1396821"/>
    <lineage>
        <taxon>Bacteria</taxon>
        <taxon>Pseudomonadati</taxon>
        <taxon>Pseudomonadota</taxon>
        <taxon>Gammaproteobacteria</taxon>
        <taxon>Chromatiales</taxon>
        <taxon>Ectothiorhodospiraceae</taxon>
        <taxon>Ectothiorhodospira</taxon>
    </lineage>
</organism>
<evidence type="ECO:0000313" key="5">
    <source>
        <dbReference type="Proteomes" id="UP000199256"/>
    </source>
</evidence>
<dbReference type="AlphaFoldDB" id="A0A1H7RUQ6"/>
<dbReference type="InterPro" id="IPR039567">
    <property type="entry name" value="Gly-zipper"/>
</dbReference>
<dbReference type="PROSITE" id="PS51257">
    <property type="entry name" value="PROKAR_LIPOPROTEIN"/>
    <property type="match status" value="1"/>
</dbReference>
<evidence type="ECO:0000256" key="1">
    <source>
        <dbReference type="SAM" id="Coils"/>
    </source>
</evidence>
<name>A0A1H7RUQ6_9GAMM</name>
<accession>A0A1H7RUQ6</accession>
<dbReference type="OrthoDB" id="5794370at2"/>
<sequence length="214" mass="23395">MKITKTTLPIILAGALVSGCAHMDDTDRTRTEGTAAGALLGGLLGYAVDKERGAMIGGLLGAGAGYVVGNEVAKRKKAYATTEDFLDGEATRVAEFNTTTAAYNQEMKTEIAALERESRDLRARYDAGAEDKKRLQAQRQDLQRQLARSEKLEKALEEELEVQEAILAEEVKGRPADDPYLARLEREVAELQGNLEELREGSSQLARIDQRLSV</sequence>
<dbReference type="STRING" id="1396821.SAMN05444515_1285"/>